<keyword evidence="4" id="KW-1185">Reference proteome</keyword>
<evidence type="ECO:0000313" key="3">
    <source>
        <dbReference type="EMBL" id="TPG61972.1"/>
    </source>
</evidence>
<accession>A0A502GKB4</accession>
<dbReference type="Pfam" id="PF11682">
    <property type="entry name" value="Zn_ribbon_11"/>
    <property type="match status" value="1"/>
</dbReference>
<dbReference type="EMBL" id="RCZD01000005">
    <property type="protein sequence ID" value="TPG61972.1"/>
    <property type="molecule type" value="Genomic_DNA"/>
</dbReference>
<sequence length="144" mass="16525">MQFKKIEVAITEDGTSVAAEIQPVRATYHCCLNPLYLRTTHTEGRYFEHDIELSDVKKLESCPYLIPASQPAIPKPPTAWEIAVQEASQKWSSDRSSLKPQRYLCVMCNHEYEGRRMCPLCEHDLYSTEVANRSTETLSLRFAQ</sequence>
<dbReference type="OrthoDB" id="6624929at2"/>
<dbReference type="Pfam" id="PF25165">
    <property type="entry name" value="DUF7828"/>
    <property type="match status" value="1"/>
</dbReference>
<dbReference type="InterPro" id="IPR021696">
    <property type="entry name" value="DUF3279"/>
</dbReference>
<organism evidence="3 4">
    <name type="scientific">Ewingella americana</name>
    <dbReference type="NCBI Taxonomy" id="41202"/>
    <lineage>
        <taxon>Bacteria</taxon>
        <taxon>Pseudomonadati</taxon>
        <taxon>Pseudomonadota</taxon>
        <taxon>Gammaproteobacteria</taxon>
        <taxon>Enterobacterales</taxon>
        <taxon>Yersiniaceae</taxon>
        <taxon>Ewingella</taxon>
    </lineage>
</organism>
<dbReference type="AlphaFoldDB" id="A0A502GKB4"/>
<reference evidence="3 4" key="1">
    <citation type="journal article" date="2019" name="Environ. Microbiol.">
        <title>Species interactions and distinct microbial communities in high Arctic permafrost affected cryosols are associated with the CH4 and CO2 gas fluxes.</title>
        <authorList>
            <person name="Altshuler I."/>
            <person name="Hamel J."/>
            <person name="Turney S."/>
            <person name="Magnuson E."/>
            <person name="Levesque R."/>
            <person name="Greer C."/>
            <person name="Whyte L.G."/>
        </authorList>
    </citation>
    <scope>NUCLEOTIDE SEQUENCE [LARGE SCALE GENOMIC DNA]</scope>
    <source>
        <strain evidence="3 4">E4</strain>
    </source>
</reference>
<evidence type="ECO:0000259" key="2">
    <source>
        <dbReference type="Pfam" id="PF25165"/>
    </source>
</evidence>
<comment type="caution">
    <text evidence="3">The sequence shown here is derived from an EMBL/GenBank/DDBJ whole genome shotgun (WGS) entry which is preliminary data.</text>
</comment>
<protein>
    <submittedName>
        <fullName evidence="3">Uncharacterized protein</fullName>
    </submittedName>
</protein>
<dbReference type="InterPro" id="IPR057150">
    <property type="entry name" value="DUF7828"/>
</dbReference>
<gene>
    <name evidence="3" type="ORF">EAH77_11010</name>
</gene>
<dbReference type="RefSeq" id="WP_140472547.1">
    <property type="nucleotide sequence ID" value="NZ_RCZD01000005.1"/>
</dbReference>
<evidence type="ECO:0000313" key="4">
    <source>
        <dbReference type="Proteomes" id="UP000317663"/>
    </source>
</evidence>
<feature type="domain" description="DUF7828" evidence="2">
    <location>
        <begin position="7"/>
        <end position="69"/>
    </location>
</feature>
<feature type="domain" description="DUF3279" evidence="1">
    <location>
        <begin position="100"/>
        <end position="132"/>
    </location>
</feature>
<evidence type="ECO:0000259" key="1">
    <source>
        <dbReference type="Pfam" id="PF11682"/>
    </source>
</evidence>
<dbReference type="Proteomes" id="UP000317663">
    <property type="component" value="Unassembled WGS sequence"/>
</dbReference>
<proteinExistence type="predicted"/>
<name>A0A502GKB4_9GAMM</name>